<evidence type="ECO:0000256" key="1">
    <source>
        <dbReference type="SAM" id="Phobius"/>
    </source>
</evidence>
<keyword evidence="1" id="KW-1133">Transmembrane helix</keyword>
<accession>A0AAV5WTF1</accession>
<keyword evidence="3" id="KW-1185">Reference proteome</keyword>
<name>A0AAV5WTF1_9BILA</name>
<dbReference type="Gene3D" id="3.40.50.150">
    <property type="entry name" value="Vaccinia Virus protein VP39"/>
    <property type="match status" value="1"/>
</dbReference>
<dbReference type="AlphaFoldDB" id="A0AAV5WTF1"/>
<dbReference type="EMBL" id="BTSY01000006">
    <property type="protein sequence ID" value="GMT34880.1"/>
    <property type="molecule type" value="Genomic_DNA"/>
</dbReference>
<protein>
    <recommendedName>
        <fullName evidence="4">Methyltransferase</fullName>
    </recommendedName>
</protein>
<dbReference type="Pfam" id="PF01564">
    <property type="entry name" value="Spermine_synth"/>
    <property type="match status" value="1"/>
</dbReference>
<feature type="non-terminal residue" evidence="2">
    <location>
        <position position="1"/>
    </location>
</feature>
<keyword evidence="1" id="KW-0812">Transmembrane</keyword>
<dbReference type="InterPro" id="IPR029063">
    <property type="entry name" value="SAM-dependent_MTases_sf"/>
</dbReference>
<sequence>RRKMAAIRSKLSEKNSGSKKGWKRKHQLMAVAGLSLLSLVYYLFLWSPESQFDFGSLSTEEKAELRRLEPHLMYNLTLNSPYPIGRFCDSGNDCFTVMQRYYGSGDDFKAQRLIMYELNSGMALTIANLVRPEIITPHHLVPMNWRIDTGIVFSYNLIQIAAGFMMEGLSFNRSEPQRVLQIGMGGGSATAFMAKIPLNLEFDVVELEPNVYEAAKKWFEFPVNSKVRVHIMDGIEFVRRAAQQGIVYDSLLLDASSNSPNASIVCPHEVFLQENVMADMSKVVGSTGVFSANMFMPKDQENLQKKVTSLFSLHFKSCSALKIAQNGQRFLICSNRENWNWEQKREQLLSNLIRFDYEMGTKTALFLDRMNPVDQ</sequence>
<evidence type="ECO:0000313" key="2">
    <source>
        <dbReference type="EMBL" id="GMT34880.1"/>
    </source>
</evidence>
<feature type="transmembrane region" description="Helical" evidence="1">
    <location>
        <begin position="28"/>
        <end position="46"/>
    </location>
</feature>
<proteinExistence type="predicted"/>
<dbReference type="SUPFAM" id="SSF53335">
    <property type="entry name" value="S-adenosyl-L-methionine-dependent methyltransferases"/>
    <property type="match status" value="1"/>
</dbReference>
<evidence type="ECO:0000313" key="3">
    <source>
        <dbReference type="Proteomes" id="UP001432322"/>
    </source>
</evidence>
<comment type="caution">
    <text evidence="2">The sequence shown here is derived from an EMBL/GenBank/DDBJ whole genome shotgun (WGS) entry which is preliminary data.</text>
</comment>
<organism evidence="2 3">
    <name type="scientific">Pristionchus fissidentatus</name>
    <dbReference type="NCBI Taxonomy" id="1538716"/>
    <lineage>
        <taxon>Eukaryota</taxon>
        <taxon>Metazoa</taxon>
        <taxon>Ecdysozoa</taxon>
        <taxon>Nematoda</taxon>
        <taxon>Chromadorea</taxon>
        <taxon>Rhabditida</taxon>
        <taxon>Rhabditina</taxon>
        <taxon>Diplogasteromorpha</taxon>
        <taxon>Diplogasteroidea</taxon>
        <taxon>Neodiplogasteridae</taxon>
        <taxon>Pristionchus</taxon>
    </lineage>
</organism>
<gene>
    <name evidence="2" type="ORF">PFISCL1PPCAC_26177</name>
</gene>
<dbReference type="Proteomes" id="UP001432322">
    <property type="component" value="Unassembled WGS sequence"/>
</dbReference>
<evidence type="ECO:0008006" key="4">
    <source>
        <dbReference type="Google" id="ProtNLM"/>
    </source>
</evidence>
<reference evidence="2" key="1">
    <citation type="submission" date="2023-10" db="EMBL/GenBank/DDBJ databases">
        <title>Genome assembly of Pristionchus species.</title>
        <authorList>
            <person name="Yoshida K."/>
            <person name="Sommer R.J."/>
        </authorList>
    </citation>
    <scope>NUCLEOTIDE SEQUENCE</scope>
    <source>
        <strain evidence="2">RS5133</strain>
    </source>
</reference>
<keyword evidence="1" id="KW-0472">Membrane</keyword>